<gene>
    <name evidence="1" type="ORF">NDU88_005359</name>
</gene>
<name>A0AAV7VMF4_PLEWA</name>
<organism evidence="1 2">
    <name type="scientific">Pleurodeles waltl</name>
    <name type="common">Iberian ribbed newt</name>
    <dbReference type="NCBI Taxonomy" id="8319"/>
    <lineage>
        <taxon>Eukaryota</taxon>
        <taxon>Metazoa</taxon>
        <taxon>Chordata</taxon>
        <taxon>Craniata</taxon>
        <taxon>Vertebrata</taxon>
        <taxon>Euteleostomi</taxon>
        <taxon>Amphibia</taxon>
        <taxon>Batrachia</taxon>
        <taxon>Caudata</taxon>
        <taxon>Salamandroidea</taxon>
        <taxon>Salamandridae</taxon>
        <taxon>Pleurodelinae</taxon>
        <taxon>Pleurodeles</taxon>
    </lineage>
</organism>
<proteinExistence type="predicted"/>
<protein>
    <submittedName>
        <fullName evidence="1">Uncharacterized protein</fullName>
    </submittedName>
</protein>
<reference evidence="1" key="1">
    <citation type="journal article" date="2022" name="bioRxiv">
        <title>Sequencing and chromosome-scale assembly of the giantPleurodeles waltlgenome.</title>
        <authorList>
            <person name="Brown T."/>
            <person name="Elewa A."/>
            <person name="Iarovenko S."/>
            <person name="Subramanian E."/>
            <person name="Araus A.J."/>
            <person name="Petzold A."/>
            <person name="Susuki M."/>
            <person name="Suzuki K.-i.T."/>
            <person name="Hayashi T."/>
            <person name="Toyoda A."/>
            <person name="Oliveira C."/>
            <person name="Osipova E."/>
            <person name="Leigh N.D."/>
            <person name="Simon A."/>
            <person name="Yun M.H."/>
        </authorList>
    </citation>
    <scope>NUCLEOTIDE SEQUENCE</scope>
    <source>
        <strain evidence="1">20211129_DDA</strain>
        <tissue evidence="1">Liver</tissue>
    </source>
</reference>
<evidence type="ECO:0000313" key="2">
    <source>
        <dbReference type="Proteomes" id="UP001066276"/>
    </source>
</evidence>
<keyword evidence="2" id="KW-1185">Reference proteome</keyword>
<accession>A0AAV7VMF4</accession>
<sequence>MGSPRIGEDLQLCPRWIRAAWALHKYRGASTRLHFRGSRGRASTGLLSALPCLYQDPGGEPALEQLLFGDFDVWELPSSQAPPY</sequence>
<comment type="caution">
    <text evidence="1">The sequence shown here is derived from an EMBL/GenBank/DDBJ whole genome shotgun (WGS) entry which is preliminary data.</text>
</comment>
<dbReference type="AlphaFoldDB" id="A0AAV7VMF4"/>
<evidence type="ECO:0000313" key="1">
    <source>
        <dbReference type="EMBL" id="KAJ1201551.1"/>
    </source>
</evidence>
<dbReference type="EMBL" id="JANPWB010000003">
    <property type="protein sequence ID" value="KAJ1201551.1"/>
    <property type="molecule type" value="Genomic_DNA"/>
</dbReference>
<dbReference type="Proteomes" id="UP001066276">
    <property type="component" value="Chromosome 2_1"/>
</dbReference>